<keyword evidence="4" id="KW-0808">Transferase</keyword>
<reference evidence="12 13" key="1">
    <citation type="journal article" date="2017" name="Mol. Plant">
        <title>The Genome of Medicinal Plant Macleaya cordata Provides New Insights into Benzylisoquinoline Alkaloids Metabolism.</title>
        <authorList>
            <person name="Liu X."/>
            <person name="Liu Y."/>
            <person name="Huang P."/>
            <person name="Ma Y."/>
            <person name="Qing Z."/>
            <person name="Tang Q."/>
            <person name="Cao H."/>
            <person name="Cheng P."/>
            <person name="Zheng Y."/>
            <person name="Yuan Z."/>
            <person name="Zhou Y."/>
            <person name="Liu J."/>
            <person name="Tang Z."/>
            <person name="Zhuo Y."/>
            <person name="Zhang Y."/>
            <person name="Yu L."/>
            <person name="Huang J."/>
            <person name="Yang P."/>
            <person name="Peng Q."/>
            <person name="Zhang J."/>
            <person name="Jiang W."/>
            <person name="Zhang Z."/>
            <person name="Lin K."/>
            <person name="Ro D.K."/>
            <person name="Chen X."/>
            <person name="Xiong X."/>
            <person name="Shang Y."/>
            <person name="Huang S."/>
            <person name="Zeng J."/>
        </authorList>
    </citation>
    <scope>NUCLEOTIDE SEQUENCE [LARGE SCALE GENOMIC DNA]</scope>
    <source>
        <strain evidence="13">cv. BLH2017</strain>
        <tissue evidence="12">Root</tissue>
    </source>
</reference>
<evidence type="ECO:0000256" key="1">
    <source>
        <dbReference type="ARBA" id="ARBA00006485"/>
    </source>
</evidence>
<comment type="similarity">
    <text evidence="1">Belongs to the protein kinase superfamily. CMGC Ser/Thr protein kinase family. CDC2/CDKX subfamily.</text>
</comment>
<dbReference type="GO" id="GO:0005524">
    <property type="term" value="F:ATP binding"/>
    <property type="evidence" value="ECO:0007669"/>
    <property type="project" value="UniProtKB-UniRule"/>
</dbReference>
<keyword evidence="13" id="KW-1185">Reference proteome</keyword>
<dbReference type="PROSITE" id="PS00108">
    <property type="entry name" value="PROTEIN_KINASE_ST"/>
    <property type="match status" value="1"/>
</dbReference>
<accession>A0A200RC86</accession>
<keyword evidence="5 10" id="KW-0547">Nucleotide-binding</keyword>
<dbReference type="Pfam" id="PF00069">
    <property type="entry name" value="Pkinase"/>
    <property type="match status" value="2"/>
</dbReference>
<sequence>MDAPSGSWSIYSRTEITNRYEILERVGYGAYSDVYRARRLSDSLIVALKEIHDYQSAFREIEALQILQNSPNIITLHEYFWREDEDAVLVLEFLRTDLASVIKEAKRNWEKGLSVGEIKRWMIQILLGIDACHRGSIVHRDLKPANLLISEDGVLKLADFGQSRILLEPSFGTGNNIPPEQNSPNHEWVLQQPEVLFDTENPEGTRNEEQETISKEDYLRELDHIKAKNPVDETDKETNIHDGDTSCLATCTASDIEDDPLKNSYTYEAEEHGQDESGDLTSCVGTRWFKAPELLYGSVDYGQEIDLWSLGCIFAELLMLEPLFPGTSDIDQLSRIINVLGNLTEETYPGCSKLPDYGKIFFNDKKNPSGLVACLPNRSPNEIHLVQKLVCYNPATRATAMELLEDSYFNEEPLPVPVNELRVPLTNSGQDESSQREWYNRDMDSDSDFEEFNGANVSTSEEHEYVKKIEVMGMTLTEMHSCHPDTVEWGKKFVQWLLSAGSRKYVEENPWIQRCSPP</sequence>
<feature type="domain" description="Protein kinase" evidence="11">
    <location>
        <begin position="20"/>
        <end position="409"/>
    </location>
</feature>
<dbReference type="InterPro" id="IPR008271">
    <property type="entry name" value="Ser/Thr_kinase_AS"/>
</dbReference>
<keyword evidence="3" id="KW-0723">Serine/threonine-protein kinase</keyword>
<dbReference type="PROSITE" id="PS00107">
    <property type="entry name" value="PROTEIN_KINASE_ATP"/>
    <property type="match status" value="1"/>
</dbReference>
<name>A0A200RC86_MACCD</name>
<evidence type="ECO:0000256" key="8">
    <source>
        <dbReference type="ARBA" id="ARBA00047811"/>
    </source>
</evidence>
<dbReference type="SUPFAM" id="SSF56112">
    <property type="entry name" value="Protein kinase-like (PK-like)"/>
    <property type="match status" value="1"/>
</dbReference>
<dbReference type="EC" id="2.7.11.22" evidence="2"/>
<evidence type="ECO:0000256" key="6">
    <source>
        <dbReference type="ARBA" id="ARBA00022777"/>
    </source>
</evidence>
<evidence type="ECO:0000256" key="9">
    <source>
        <dbReference type="ARBA" id="ARBA00048367"/>
    </source>
</evidence>
<dbReference type="InterPro" id="IPR050108">
    <property type="entry name" value="CDK"/>
</dbReference>
<dbReference type="Gene3D" id="1.10.510.10">
    <property type="entry name" value="Transferase(Phosphotransferase) domain 1"/>
    <property type="match status" value="2"/>
</dbReference>
<evidence type="ECO:0000259" key="11">
    <source>
        <dbReference type="PROSITE" id="PS50011"/>
    </source>
</evidence>
<dbReference type="InterPro" id="IPR000719">
    <property type="entry name" value="Prot_kinase_dom"/>
</dbReference>
<organism evidence="12 13">
    <name type="scientific">Macleaya cordata</name>
    <name type="common">Five-seeded plume-poppy</name>
    <name type="synonym">Bocconia cordata</name>
    <dbReference type="NCBI Taxonomy" id="56857"/>
    <lineage>
        <taxon>Eukaryota</taxon>
        <taxon>Viridiplantae</taxon>
        <taxon>Streptophyta</taxon>
        <taxon>Embryophyta</taxon>
        <taxon>Tracheophyta</taxon>
        <taxon>Spermatophyta</taxon>
        <taxon>Magnoliopsida</taxon>
        <taxon>Ranunculales</taxon>
        <taxon>Papaveraceae</taxon>
        <taxon>Papaveroideae</taxon>
        <taxon>Macleaya</taxon>
    </lineage>
</organism>
<dbReference type="PROSITE" id="PS50011">
    <property type="entry name" value="PROTEIN_KINASE_DOM"/>
    <property type="match status" value="1"/>
</dbReference>
<dbReference type="InterPro" id="IPR017441">
    <property type="entry name" value="Protein_kinase_ATP_BS"/>
</dbReference>
<protein>
    <recommendedName>
        <fullName evidence="2">cyclin-dependent kinase</fullName>
        <ecNumber evidence="2">2.7.11.22</ecNumber>
    </recommendedName>
</protein>
<evidence type="ECO:0000256" key="2">
    <source>
        <dbReference type="ARBA" id="ARBA00012425"/>
    </source>
</evidence>
<dbReference type="GO" id="GO:0005634">
    <property type="term" value="C:nucleus"/>
    <property type="evidence" value="ECO:0007669"/>
    <property type="project" value="TreeGrafter"/>
</dbReference>
<evidence type="ECO:0000313" key="12">
    <source>
        <dbReference type="EMBL" id="OVA20320.1"/>
    </source>
</evidence>
<evidence type="ECO:0000256" key="3">
    <source>
        <dbReference type="ARBA" id="ARBA00022527"/>
    </source>
</evidence>
<dbReference type="OMA" id="WSIHTRR"/>
<evidence type="ECO:0000256" key="5">
    <source>
        <dbReference type="ARBA" id="ARBA00022741"/>
    </source>
</evidence>
<gene>
    <name evidence="12" type="ORF">BVC80_157g132</name>
</gene>
<dbReference type="FunFam" id="3.30.200.20:FF:000664">
    <property type="entry name" value="Cyclin-dependent kinase F-1"/>
    <property type="match status" value="1"/>
</dbReference>
<dbReference type="PANTHER" id="PTHR24056">
    <property type="entry name" value="CELL DIVISION PROTEIN KINASE"/>
    <property type="match status" value="1"/>
</dbReference>
<dbReference type="EMBL" id="MVGT01000143">
    <property type="protein sequence ID" value="OVA20320.1"/>
    <property type="molecule type" value="Genomic_DNA"/>
</dbReference>
<dbReference type="GO" id="GO:0004693">
    <property type="term" value="F:cyclin-dependent protein serine/threonine kinase activity"/>
    <property type="evidence" value="ECO:0007669"/>
    <property type="project" value="UniProtKB-EC"/>
</dbReference>
<keyword evidence="6 12" id="KW-0418">Kinase</keyword>
<dbReference type="FunCoup" id="A0A200RC86">
    <property type="interactions" value="2051"/>
</dbReference>
<keyword evidence="7 10" id="KW-0067">ATP-binding</keyword>
<dbReference type="InterPro" id="IPR011009">
    <property type="entry name" value="Kinase-like_dom_sf"/>
</dbReference>
<feature type="binding site" evidence="10">
    <location>
        <position position="49"/>
    </location>
    <ligand>
        <name>ATP</name>
        <dbReference type="ChEBI" id="CHEBI:30616"/>
    </ligand>
</feature>
<evidence type="ECO:0000256" key="4">
    <source>
        <dbReference type="ARBA" id="ARBA00022679"/>
    </source>
</evidence>
<dbReference type="Proteomes" id="UP000195402">
    <property type="component" value="Unassembled WGS sequence"/>
</dbReference>
<dbReference type="OrthoDB" id="1732493at2759"/>
<dbReference type="PANTHER" id="PTHR24056:SF171">
    <property type="entry name" value="CYCLIN-DEPENDENT KINASE 20"/>
    <property type="match status" value="1"/>
</dbReference>
<dbReference type="AlphaFoldDB" id="A0A200RC86"/>
<proteinExistence type="inferred from homology"/>
<dbReference type="SMART" id="SM00220">
    <property type="entry name" value="S_TKc"/>
    <property type="match status" value="1"/>
</dbReference>
<evidence type="ECO:0000313" key="13">
    <source>
        <dbReference type="Proteomes" id="UP000195402"/>
    </source>
</evidence>
<comment type="caution">
    <text evidence="12">The sequence shown here is derived from an EMBL/GenBank/DDBJ whole genome shotgun (WGS) entry which is preliminary data.</text>
</comment>
<evidence type="ECO:0000256" key="7">
    <source>
        <dbReference type="ARBA" id="ARBA00022840"/>
    </source>
</evidence>
<comment type="catalytic activity">
    <reaction evidence="8">
        <text>L-threonyl-[protein] + ATP = O-phospho-L-threonyl-[protein] + ADP + H(+)</text>
        <dbReference type="Rhea" id="RHEA:46608"/>
        <dbReference type="Rhea" id="RHEA-COMP:11060"/>
        <dbReference type="Rhea" id="RHEA-COMP:11605"/>
        <dbReference type="ChEBI" id="CHEBI:15378"/>
        <dbReference type="ChEBI" id="CHEBI:30013"/>
        <dbReference type="ChEBI" id="CHEBI:30616"/>
        <dbReference type="ChEBI" id="CHEBI:61977"/>
        <dbReference type="ChEBI" id="CHEBI:456216"/>
        <dbReference type="EC" id="2.7.11.22"/>
    </reaction>
</comment>
<comment type="catalytic activity">
    <reaction evidence="9">
        <text>L-seryl-[protein] + ATP = O-phospho-L-seryl-[protein] + ADP + H(+)</text>
        <dbReference type="Rhea" id="RHEA:17989"/>
        <dbReference type="Rhea" id="RHEA-COMP:9863"/>
        <dbReference type="Rhea" id="RHEA-COMP:11604"/>
        <dbReference type="ChEBI" id="CHEBI:15378"/>
        <dbReference type="ChEBI" id="CHEBI:29999"/>
        <dbReference type="ChEBI" id="CHEBI:30616"/>
        <dbReference type="ChEBI" id="CHEBI:83421"/>
        <dbReference type="ChEBI" id="CHEBI:456216"/>
        <dbReference type="EC" id="2.7.11.22"/>
    </reaction>
</comment>
<evidence type="ECO:0000256" key="10">
    <source>
        <dbReference type="PROSITE-ProRule" id="PRU10141"/>
    </source>
</evidence>
<dbReference type="InParanoid" id="A0A200RC86"/>
<dbReference type="Gene3D" id="3.30.200.20">
    <property type="entry name" value="Phosphorylase Kinase, domain 1"/>
    <property type="match status" value="1"/>
</dbReference>
<dbReference type="STRING" id="56857.A0A200RC86"/>